<reference evidence="2" key="1">
    <citation type="journal article" date="2014" name="Insect Biochem. Mol. Biol.">
        <title>An insight into the sialome of the frog biting fly, Corethrella appendiculata.</title>
        <authorList>
            <person name="Ribeiro J.M.C."/>
            <person name="Chagas A.C."/>
            <person name="Pham V.M."/>
            <person name="Lounibos L.P."/>
            <person name="Calvo E."/>
        </authorList>
    </citation>
    <scope>NUCLEOTIDE SEQUENCE</scope>
    <source>
        <tissue evidence="2">Salivary glands</tissue>
    </source>
</reference>
<feature type="transmembrane region" description="Helical" evidence="1">
    <location>
        <begin position="34"/>
        <end position="52"/>
    </location>
</feature>
<protein>
    <submittedName>
        <fullName evidence="2">Putative conserved plasma membrane protein</fullName>
    </submittedName>
</protein>
<evidence type="ECO:0000256" key="1">
    <source>
        <dbReference type="SAM" id="Phobius"/>
    </source>
</evidence>
<proteinExistence type="evidence at transcript level"/>
<dbReference type="EMBL" id="GANO01003739">
    <property type="protein sequence ID" value="JAB56132.1"/>
    <property type="molecule type" value="mRNA"/>
</dbReference>
<organism evidence="2">
    <name type="scientific">Corethrella appendiculata</name>
    <dbReference type="NCBI Taxonomy" id="1370023"/>
    <lineage>
        <taxon>Eukaryota</taxon>
        <taxon>Metazoa</taxon>
        <taxon>Ecdysozoa</taxon>
        <taxon>Arthropoda</taxon>
        <taxon>Hexapoda</taxon>
        <taxon>Insecta</taxon>
        <taxon>Pterygota</taxon>
        <taxon>Neoptera</taxon>
        <taxon>Endopterygota</taxon>
        <taxon>Diptera</taxon>
        <taxon>Nematocera</taxon>
        <taxon>Culicoidea</taxon>
        <taxon>Chaoboridae</taxon>
        <taxon>Corethrella</taxon>
    </lineage>
</organism>
<keyword evidence="1" id="KW-0812">Transmembrane</keyword>
<evidence type="ECO:0000313" key="2">
    <source>
        <dbReference type="EMBL" id="JAB56132.1"/>
    </source>
</evidence>
<name>U5EUS4_9DIPT</name>
<keyword evidence="1" id="KW-1133">Transmembrane helix</keyword>
<accession>U5EUS4</accession>
<dbReference type="AlphaFoldDB" id="U5EUS4"/>
<sequence length="131" mass="15606">MSFFQFRWLRRFVRRRTKPIPYDTADLWKRRLSIGYALIAWNAFGYICYLFYTGRGDWAKTYGLKTEMESKMTPAMQFSNLLKIDNARVIRFSSTLEKRADYELRKEIDGSITTITPGDQYESNKEKQNQS</sequence>
<keyword evidence="1" id="KW-0472">Membrane</keyword>